<evidence type="ECO:0000256" key="2">
    <source>
        <dbReference type="SAM" id="Phobius"/>
    </source>
</evidence>
<feature type="region of interest" description="Disordered" evidence="1">
    <location>
        <begin position="101"/>
        <end position="123"/>
    </location>
</feature>
<organism evidence="3 4">
    <name type="scientific">Rhododendron simsii</name>
    <name type="common">Sims's rhododendron</name>
    <dbReference type="NCBI Taxonomy" id="118357"/>
    <lineage>
        <taxon>Eukaryota</taxon>
        <taxon>Viridiplantae</taxon>
        <taxon>Streptophyta</taxon>
        <taxon>Embryophyta</taxon>
        <taxon>Tracheophyta</taxon>
        <taxon>Spermatophyta</taxon>
        <taxon>Magnoliopsida</taxon>
        <taxon>eudicotyledons</taxon>
        <taxon>Gunneridae</taxon>
        <taxon>Pentapetalae</taxon>
        <taxon>asterids</taxon>
        <taxon>Ericales</taxon>
        <taxon>Ericaceae</taxon>
        <taxon>Ericoideae</taxon>
        <taxon>Rhodoreae</taxon>
        <taxon>Rhododendron</taxon>
    </lineage>
</organism>
<protein>
    <submittedName>
        <fullName evidence="3">Uncharacterized protein</fullName>
    </submittedName>
</protein>
<evidence type="ECO:0000313" key="3">
    <source>
        <dbReference type="EMBL" id="KAF7124113.1"/>
    </source>
</evidence>
<dbReference type="AlphaFoldDB" id="A0A834L8W5"/>
<feature type="compositionally biased region" description="Polar residues" evidence="1">
    <location>
        <begin position="114"/>
        <end position="123"/>
    </location>
</feature>
<comment type="caution">
    <text evidence="3">The sequence shown here is derived from an EMBL/GenBank/DDBJ whole genome shotgun (WGS) entry which is preliminary data.</text>
</comment>
<proteinExistence type="predicted"/>
<keyword evidence="2" id="KW-0812">Transmembrane</keyword>
<dbReference type="OrthoDB" id="10513327at2759"/>
<accession>A0A834L8W5</accession>
<evidence type="ECO:0000313" key="4">
    <source>
        <dbReference type="Proteomes" id="UP000626092"/>
    </source>
</evidence>
<feature type="compositionally biased region" description="Polar residues" evidence="1">
    <location>
        <begin position="9"/>
        <end position="24"/>
    </location>
</feature>
<reference evidence="3" key="1">
    <citation type="submission" date="2019-11" db="EMBL/GenBank/DDBJ databases">
        <authorList>
            <person name="Liu Y."/>
            <person name="Hou J."/>
            <person name="Li T.-Q."/>
            <person name="Guan C.-H."/>
            <person name="Wu X."/>
            <person name="Wu H.-Z."/>
            <person name="Ling F."/>
            <person name="Zhang R."/>
            <person name="Shi X.-G."/>
            <person name="Ren J.-P."/>
            <person name="Chen E.-F."/>
            <person name="Sun J.-M."/>
        </authorList>
    </citation>
    <scope>NUCLEOTIDE SEQUENCE</scope>
    <source>
        <strain evidence="3">Adult_tree_wgs_1</strain>
        <tissue evidence="3">Leaves</tissue>
    </source>
</reference>
<keyword evidence="2" id="KW-1133">Transmembrane helix</keyword>
<keyword evidence="2" id="KW-0472">Membrane</keyword>
<feature type="region of interest" description="Disordered" evidence="1">
    <location>
        <begin position="1"/>
        <end position="25"/>
    </location>
</feature>
<dbReference type="Proteomes" id="UP000626092">
    <property type="component" value="Unassembled WGS sequence"/>
</dbReference>
<feature type="transmembrane region" description="Helical" evidence="2">
    <location>
        <begin position="46"/>
        <end position="66"/>
    </location>
</feature>
<name>A0A834L8W5_RHOSS</name>
<feature type="transmembrane region" description="Helical" evidence="2">
    <location>
        <begin position="78"/>
        <end position="99"/>
    </location>
</feature>
<gene>
    <name evidence="3" type="ORF">RHSIM_Rhsim12G0104100</name>
</gene>
<dbReference type="EMBL" id="WJXA01000012">
    <property type="protein sequence ID" value="KAF7124113.1"/>
    <property type="molecule type" value="Genomic_DNA"/>
</dbReference>
<keyword evidence="4" id="KW-1185">Reference proteome</keyword>
<evidence type="ECO:0000256" key="1">
    <source>
        <dbReference type="SAM" id="MobiDB-lite"/>
    </source>
</evidence>
<sequence length="157" mass="17787">MGKGRPLHSSPSLLTSYSNRTEGPSTDGIRCGRWLLRSTCFRRRRAYFTELLSLHLFCYDLVSIFMNLAGDCFSVISFYYLGVICFIFLLLGQPLSLKFEPSTPTSKRKRHDTSSPTPSANSFTDENSVQVVLLLLLSNVDFIRHDMILHISSHCSN</sequence>